<evidence type="ECO:0000259" key="12">
    <source>
        <dbReference type="PROSITE" id="PS50026"/>
    </source>
</evidence>
<dbReference type="InterPro" id="IPR000294">
    <property type="entry name" value="GLA_domain"/>
</dbReference>
<evidence type="ECO:0000256" key="11">
    <source>
        <dbReference type="SAM" id="SignalP"/>
    </source>
</evidence>
<keyword evidence="6" id="KW-0677">Repeat</keyword>
<dbReference type="GO" id="GO:0005509">
    <property type="term" value="F:calcium ion binding"/>
    <property type="evidence" value="ECO:0007669"/>
    <property type="project" value="InterPro"/>
</dbReference>
<reference evidence="14 15" key="1">
    <citation type="submission" date="2019-01" db="EMBL/GenBank/DDBJ databases">
        <title>A chromosome-scale genome assembly of the yellow perch, Perca flavescens.</title>
        <authorList>
            <person name="Feron R."/>
            <person name="Morvezen R."/>
            <person name="Bestin A."/>
            <person name="Haffray P."/>
            <person name="Klopp C."/>
            <person name="Zahm M."/>
            <person name="Cabau C."/>
            <person name="Roques C."/>
            <person name="Donnadieu C."/>
            <person name="Bouchez O."/>
            <person name="Christie M."/>
            <person name="Larson W."/>
            <person name="Guiguen Y."/>
        </authorList>
    </citation>
    <scope>NUCLEOTIDE SEQUENCE [LARGE SCALE GENOMIC DNA]</scope>
    <source>
        <strain evidence="14">YP-PL-M2</strain>
        <tissue evidence="14">Blood</tissue>
    </source>
</reference>
<evidence type="ECO:0000313" key="15">
    <source>
        <dbReference type="Proteomes" id="UP000295070"/>
    </source>
</evidence>
<dbReference type="PANTHER" id="PTHR24278:SF28">
    <property type="entry name" value="COAGULATION FACTOR X"/>
    <property type="match status" value="1"/>
</dbReference>
<dbReference type="SMART" id="SM00181">
    <property type="entry name" value="EGF"/>
    <property type="match status" value="2"/>
</dbReference>
<comment type="catalytic activity">
    <reaction evidence="1">
        <text>Selective cleavage of Arg-|-Thr and then Arg-|-Ile bonds in prothrombin to form thrombin.</text>
        <dbReference type="EC" id="3.4.21.6"/>
    </reaction>
</comment>
<dbReference type="GO" id="GO:0005615">
    <property type="term" value="C:extracellular space"/>
    <property type="evidence" value="ECO:0007669"/>
    <property type="project" value="TreeGrafter"/>
</dbReference>
<evidence type="ECO:0000256" key="4">
    <source>
        <dbReference type="ARBA" id="ARBA00022479"/>
    </source>
</evidence>
<evidence type="ECO:0000256" key="8">
    <source>
        <dbReference type="ARBA" id="ARBA00023157"/>
    </source>
</evidence>
<dbReference type="SMART" id="SM00179">
    <property type="entry name" value="EGF_CA"/>
    <property type="match status" value="1"/>
</dbReference>
<evidence type="ECO:0000256" key="1">
    <source>
        <dbReference type="ARBA" id="ARBA00001239"/>
    </source>
</evidence>
<keyword evidence="9" id="KW-0325">Glycoprotein</keyword>
<dbReference type="PROSITE" id="PS00010">
    <property type="entry name" value="ASX_HYDROXYL"/>
    <property type="match status" value="1"/>
</dbReference>
<dbReference type="InterPro" id="IPR035972">
    <property type="entry name" value="GLA-like_dom_SF"/>
</dbReference>
<name>A0A484BXW7_PERFV</name>
<organism evidence="14 15">
    <name type="scientific">Perca flavescens</name>
    <name type="common">American yellow perch</name>
    <name type="synonym">Morone flavescens</name>
    <dbReference type="NCBI Taxonomy" id="8167"/>
    <lineage>
        <taxon>Eukaryota</taxon>
        <taxon>Metazoa</taxon>
        <taxon>Chordata</taxon>
        <taxon>Craniata</taxon>
        <taxon>Vertebrata</taxon>
        <taxon>Euteleostomi</taxon>
        <taxon>Actinopterygii</taxon>
        <taxon>Neopterygii</taxon>
        <taxon>Teleostei</taxon>
        <taxon>Neoteleostei</taxon>
        <taxon>Acanthomorphata</taxon>
        <taxon>Eupercaria</taxon>
        <taxon>Perciformes</taxon>
        <taxon>Percoidei</taxon>
        <taxon>Percidae</taxon>
        <taxon>Percinae</taxon>
        <taxon>Perca</taxon>
    </lineage>
</organism>
<dbReference type="PRINTS" id="PR00001">
    <property type="entry name" value="GLABLOOD"/>
</dbReference>
<comment type="caution">
    <text evidence="10">Lacks conserved residue(s) required for the propagation of feature annotation.</text>
</comment>
<accession>A0A484BXW7</accession>
<evidence type="ECO:0000256" key="6">
    <source>
        <dbReference type="ARBA" id="ARBA00022737"/>
    </source>
</evidence>
<dbReference type="FunFam" id="2.10.25.10:FF:000162">
    <property type="entry name" value="Coagulation factor X (Predicted)"/>
    <property type="match status" value="1"/>
</dbReference>
<evidence type="ECO:0000259" key="13">
    <source>
        <dbReference type="PROSITE" id="PS50998"/>
    </source>
</evidence>
<keyword evidence="7" id="KW-0106">Calcium</keyword>
<evidence type="ECO:0000313" key="14">
    <source>
        <dbReference type="EMBL" id="TDG95918.1"/>
    </source>
</evidence>
<dbReference type="InterPro" id="IPR050442">
    <property type="entry name" value="Peptidase_S1_coag_factors"/>
</dbReference>
<keyword evidence="4" id="KW-0301">Gamma-carboxyglutamic acid</keyword>
<keyword evidence="11" id="KW-0732">Signal</keyword>
<feature type="signal peptide" evidence="11">
    <location>
        <begin position="1"/>
        <end position="22"/>
    </location>
</feature>
<evidence type="ECO:0000256" key="7">
    <source>
        <dbReference type="ARBA" id="ARBA00022837"/>
    </source>
</evidence>
<dbReference type="SUPFAM" id="SSF57184">
    <property type="entry name" value="Growth factor receptor domain"/>
    <property type="match status" value="1"/>
</dbReference>
<dbReference type="InterPro" id="IPR000152">
    <property type="entry name" value="EGF-type_Asp/Asn_hydroxyl_site"/>
</dbReference>
<dbReference type="InterPro" id="IPR009030">
    <property type="entry name" value="Growth_fac_rcpt_cys_sf"/>
</dbReference>
<feature type="domain" description="Gla" evidence="13">
    <location>
        <begin position="41"/>
        <end position="87"/>
    </location>
</feature>
<dbReference type="PANTHER" id="PTHR24278">
    <property type="entry name" value="COAGULATION FACTOR"/>
    <property type="match status" value="1"/>
</dbReference>
<feature type="domain" description="EGF-like" evidence="12">
    <location>
        <begin position="87"/>
        <end position="123"/>
    </location>
</feature>
<dbReference type="Proteomes" id="UP000295070">
    <property type="component" value="Unassembled WGS sequence"/>
</dbReference>
<evidence type="ECO:0000256" key="9">
    <source>
        <dbReference type="ARBA" id="ARBA00023180"/>
    </source>
</evidence>
<keyword evidence="8 10" id="KW-1015">Disulfide bond</keyword>
<dbReference type="EC" id="3.4.21.6" evidence="3"/>
<dbReference type="SUPFAM" id="SSF57630">
    <property type="entry name" value="GLA-domain"/>
    <property type="match status" value="1"/>
</dbReference>
<dbReference type="PROSITE" id="PS50026">
    <property type="entry name" value="EGF_3"/>
    <property type="match status" value="1"/>
</dbReference>
<dbReference type="SMART" id="SM00069">
    <property type="entry name" value="GLA"/>
    <property type="match status" value="1"/>
</dbReference>
<sequence length="164" mass="18064">MFRLHRLVLGLLLLHLVAVVTAHVVFLGGEGSQPGSDPTETDQQAFSRSLKRATWRGGIEERCSWEEAREIFEDVDKTNDFWAKYVDGDACLSHPCAHQGLCKDGIGTYSCYCQAGYQGFNCEIVIPELCENRNGGCEHFCSVARGNVECSCAAGYFLASDDKS</sequence>
<dbReference type="Pfam" id="PF00008">
    <property type="entry name" value="EGF"/>
    <property type="match status" value="1"/>
</dbReference>
<dbReference type="CDD" id="cd00054">
    <property type="entry name" value="EGF_CA"/>
    <property type="match status" value="1"/>
</dbReference>
<dbReference type="PRINTS" id="PR00010">
    <property type="entry name" value="EGFBLOOD"/>
</dbReference>
<dbReference type="PROSITE" id="PS01186">
    <property type="entry name" value="EGF_2"/>
    <property type="match status" value="1"/>
</dbReference>
<evidence type="ECO:0000256" key="5">
    <source>
        <dbReference type="ARBA" id="ARBA00022525"/>
    </source>
</evidence>
<dbReference type="PROSITE" id="PS50998">
    <property type="entry name" value="GLA_2"/>
    <property type="match status" value="1"/>
</dbReference>
<dbReference type="STRING" id="8167.A0A484BXW7"/>
<dbReference type="Pfam" id="PF14670">
    <property type="entry name" value="FXa_inhibition"/>
    <property type="match status" value="1"/>
</dbReference>
<gene>
    <name evidence="14" type="ORF">EPR50_G00243910</name>
</gene>
<evidence type="ECO:0000256" key="2">
    <source>
        <dbReference type="ARBA" id="ARBA00004613"/>
    </source>
</evidence>
<proteinExistence type="predicted"/>
<dbReference type="InterPro" id="IPR001881">
    <property type="entry name" value="EGF-like_Ca-bd_dom"/>
</dbReference>
<dbReference type="AlphaFoldDB" id="A0A484BXW7"/>
<comment type="subcellular location">
    <subcellularLocation>
        <location evidence="2">Secreted</location>
    </subcellularLocation>
</comment>
<dbReference type="Gene3D" id="4.10.740.10">
    <property type="entry name" value="Coagulation Factor IX"/>
    <property type="match status" value="1"/>
</dbReference>
<evidence type="ECO:0000256" key="3">
    <source>
        <dbReference type="ARBA" id="ARBA00012181"/>
    </source>
</evidence>
<dbReference type="InterPro" id="IPR017857">
    <property type="entry name" value="Coagulation_fac-like_Gla_dom"/>
</dbReference>
<dbReference type="Pfam" id="PF00594">
    <property type="entry name" value="Gla"/>
    <property type="match status" value="1"/>
</dbReference>
<evidence type="ECO:0000256" key="10">
    <source>
        <dbReference type="PROSITE-ProRule" id="PRU00076"/>
    </source>
</evidence>
<keyword evidence="5" id="KW-0964">Secreted</keyword>
<protein>
    <recommendedName>
        <fullName evidence="3">coagulation factor Xa</fullName>
        <ecNumber evidence="3">3.4.21.6</ecNumber>
    </recommendedName>
</protein>
<feature type="disulfide bond" evidence="10">
    <location>
        <begin position="113"/>
        <end position="122"/>
    </location>
</feature>
<comment type="caution">
    <text evidence="14">The sequence shown here is derived from an EMBL/GenBank/DDBJ whole genome shotgun (WGS) entry which is preliminary data.</text>
</comment>
<keyword evidence="10" id="KW-0245">EGF-like domain</keyword>
<keyword evidence="15" id="KW-1185">Reference proteome</keyword>
<dbReference type="EMBL" id="SCKG01000037">
    <property type="protein sequence ID" value="TDG95918.1"/>
    <property type="molecule type" value="Genomic_DNA"/>
</dbReference>
<dbReference type="InterPro" id="IPR000742">
    <property type="entry name" value="EGF"/>
</dbReference>
<dbReference type="GO" id="GO:0004252">
    <property type="term" value="F:serine-type endopeptidase activity"/>
    <property type="evidence" value="ECO:0007669"/>
    <property type="project" value="UniProtKB-EC"/>
</dbReference>
<dbReference type="PROSITE" id="PS00022">
    <property type="entry name" value="EGF_1"/>
    <property type="match status" value="1"/>
</dbReference>
<dbReference type="Gene3D" id="2.10.25.10">
    <property type="entry name" value="Laminin"/>
    <property type="match status" value="2"/>
</dbReference>
<feature type="chain" id="PRO_5019852257" description="coagulation factor Xa" evidence="11">
    <location>
        <begin position="23"/>
        <end position="164"/>
    </location>
</feature>